<protein>
    <submittedName>
        <fullName evidence="2">DUF6132 family protein</fullName>
    </submittedName>
</protein>
<evidence type="ECO:0000313" key="2">
    <source>
        <dbReference type="EMBL" id="MEA5259517.1"/>
    </source>
</evidence>
<organism evidence="2 3">
    <name type="scientific">Arcicella aquatica</name>
    <dbReference type="NCBI Taxonomy" id="217141"/>
    <lineage>
        <taxon>Bacteria</taxon>
        <taxon>Pseudomonadati</taxon>
        <taxon>Bacteroidota</taxon>
        <taxon>Cytophagia</taxon>
        <taxon>Cytophagales</taxon>
        <taxon>Flectobacillaceae</taxon>
        <taxon>Arcicella</taxon>
    </lineage>
</organism>
<dbReference type="Proteomes" id="UP001304671">
    <property type="component" value="Unassembled WGS sequence"/>
</dbReference>
<sequence length="75" mass="8704">MKKLGRNKILILGVVLGGIGGYFYWKEIGCITGNCPLKSKWQRMVPYGMFTGYIISDLIQSYWKRFKRKGEIPTR</sequence>
<proteinExistence type="predicted"/>
<feature type="transmembrane region" description="Helical" evidence="1">
    <location>
        <begin position="9"/>
        <end position="25"/>
    </location>
</feature>
<reference evidence="2 3" key="1">
    <citation type="submission" date="2023-12" db="EMBL/GenBank/DDBJ databases">
        <title>Novel species of the genus Arcicella isolated from rivers.</title>
        <authorList>
            <person name="Lu H."/>
        </authorList>
    </citation>
    <scope>NUCLEOTIDE SEQUENCE [LARGE SCALE GENOMIC DNA]</scope>
    <source>
        <strain evidence="2 3">LMG 21963</strain>
    </source>
</reference>
<evidence type="ECO:0000313" key="3">
    <source>
        <dbReference type="Proteomes" id="UP001304671"/>
    </source>
</evidence>
<evidence type="ECO:0000256" key="1">
    <source>
        <dbReference type="SAM" id="Phobius"/>
    </source>
</evidence>
<keyword evidence="1" id="KW-0812">Transmembrane</keyword>
<accession>A0ABU5QR00</accession>
<dbReference type="EMBL" id="JAYFUL010000032">
    <property type="protein sequence ID" value="MEA5259517.1"/>
    <property type="molecule type" value="Genomic_DNA"/>
</dbReference>
<name>A0ABU5QR00_9BACT</name>
<dbReference type="Pfam" id="PF19628">
    <property type="entry name" value="DUF6132"/>
    <property type="match status" value="1"/>
</dbReference>
<keyword evidence="3" id="KW-1185">Reference proteome</keyword>
<comment type="caution">
    <text evidence="2">The sequence shown here is derived from an EMBL/GenBank/DDBJ whole genome shotgun (WGS) entry which is preliminary data.</text>
</comment>
<dbReference type="RefSeq" id="WP_323251207.1">
    <property type="nucleotide sequence ID" value="NZ_JAYFUL010000032.1"/>
</dbReference>
<keyword evidence="1" id="KW-0472">Membrane</keyword>
<gene>
    <name evidence="2" type="ORF">VB264_17095</name>
</gene>
<dbReference type="InterPro" id="IPR045764">
    <property type="entry name" value="DUF6132"/>
</dbReference>
<feature type="transmembrane region" description="Helical" evidence="1">
    <location>
        <begin position="45"/>
        <end position="63"/>
    </location>
</feature>
<keyword evidence="1" id="KW-1133">Transmembrane helix</keyword>